<keyword evidence="3" id="KW-1185">Reference proteome</keyword>
<evidence type="ECO:0000313" key="2">
    <source>
        <dbReference type="EMBL" id="KAJ9137698.1"/>
    </source>
</evidence>
<name>A0AA38R5B0_9PEZI</name>
<keyword evidence="1" id="KW-0472">Membrane</keyword>
<keyword evidence="1" id="KW-1133">Transmembrane helix</keyword>
<feature type="transmembrane region" description="Helical" evidence="1">
    <location>
        <begin position="233"/>
        <end position="258"/>
    </location>
</feature>
<reference evidence="2" key="1">
    <citation type="submission" date="2022-07" db="EMBL/GenBank/DDBJ databases">
        <title>Fungi with potential for degradation of polypropylene.</title>
        <authorList>
            <person name="Gostincar C."/>
        </authorList>
    </citation>
    <scope>NUCLEOTIDE SEQUENCE</scope>
    <source>
        <strain evidence="2">EXF-13308</strain>
    </source>
</reference>
<comment type="caution">
    <text evidence="2">The sequence shown here is derived from an EMBL/GenBank/DDBJ whole genome shotgun (WGS) entry which is preliminary data.</text>
</comment>
<gene>
    <name evidence="2" type="ORF">NKR23_g8995</name>
</gene>
<organism evidence="2 3">
    <name type="scientific">Pleurostoma richardsiae</name>
    <dbReference type="NCBI Taxonomy" id="41990"/>
    <lineage>
        <taxon>Eukaryota</taxon>
        <taxon>Fungi</taxon>
        <taxon>Dikarya</taxon>
        <taxon>Ascomycota</taxon>
        <taxon>Pezizomycotina</taxon>
        <taxon>Sordariomycetes</taxon>
        <taxon>Sordariomycetidae</taxon>
        <taxon>Calosphaeriales</taxon>
        <taxon>Pleurostomataceae</taxon>
        <taxon>Pleurostoma</taxon>
    </lineage>
</organism>
<feature type="transmembrane region" description="Helical" evidence="1">
    <location>
        <begin position="121"/>
        <end position="143"/>
    </location>
</feature>
<evidence type="ECO:0000313" key="3">
    <source>
        <dbReference type="Proteomes" id="UP001174694"/>
    </source>
</evidence>
<accession>A0AA38R5B0</accession>
<dbReference type="Proteomes" id="UP001174694">
    <property type="component" value="Unassembled WGS sequence"/>
</dbReference>
<protein>
    <submittedName>
        <fullName evidence="2">Uncharacterized protein</fullName>
    </submittedName>
</protein>
<proteinExistence type="predicted"/>
<sequence>MPDGAATALELRKQWANPADVSTILLVIGGDVVQTAFARAPGKLYTPVCFCFGCVAYAFVSVVNVIGDADGDGIRISVYDAMPNEHSSAEFSWDIVHLIGLGITTVQLALAAGPIVLDNDWAIMLITLPGTTLVQITGLLPQWRAEKLPNRQRSSAAYALTSGNGSRDIVVILGRDNCLDLEELSASQSPRSGRPWEKFEWLSEPKLVPRARSGVPRRDMPPREARNAHGFPLGFWITRVICVVLSLAWLLLLVNVAAVRNHTWFLMGVGGIGMFQNSWPAATERPSKQRNLPLKPIDVIKTHKVMDGLMDFEVTYGRGRPLLAEFFPGKLRPDEINGGRATQSRTTR</sequence>
<evidence type="ECO:0000256" key="1">
    <source>
        <dbReference type="SAM" id="Phobius"/>
    </source>
</evidence>
<feature type="transmembrane region" description="Helical" evidence="1">
    <location>
        <begin position="95"/>
        <end position="115"/>
    </location>
</feature>
<dbReference type="AlphaFoldDB" id="A0AA38R5B0"/>
<feature type="transmembrane region" description="Helical" evidence="1">
    <location>
        <begin position="44"/>
        <end position="66"/>
    </location>
</feature>
<dbReference type="EMBL" id="JANBVO010000033">
    <property type="protein sequence ID" value="KAJ9137698.1"/>
    <property type="molecule type" value="Genomic_DNA"/>
</dbReference>
<keyword evidence="1" id="KW-0812">Transmembrane</keyword>